<sequence>MHGQLTQWAREITQVLIQPPGQAQLHALTAWLQHLAAPEHLALFVHEGCGPPLVLFDTFAPALRPVFVTDYQAGPYLLDPFHLACLFGQADGLYSMRRLAPERFETTEYFRTYYRHLQLAEKLGYIVSLGEGSRAVLWLVRRRDLAAFSEEERGLLQSAMPVVAQVLRSAWAVHRPGDPCITHDLDQRVGDEFERFGQGVLTARECEVARLLLEGHSNQSASQRLQIAPGTVKVHRRSLYEKLQVGSQSELLALFVRQLKGRRED</sequence>
<evidence type="ECO:0000313" key="6">
    <source>
        <dbReference type="Proteomes" id="UP000015503"/>
    </source>
</evidence>
<evidence type="ECO:0000313" key="5">
    <source>
        <dbReference type="EMBL" id="BAN47959.1"/>
    </source>
</evidence>
<organism evidence="5 6">
    <name type="scientific">Metapseudomonas resinovorans NBRC 106553</name>
    <dbReference type="NCBI Taxonomy" id="1245471"/>
    <lineage>
        <taxon>Bacteria</taxon>
        <taxon>Pseudomonadati</taxon>
        <taxon>Pseudomonadota</taxon>
        <taxon>Gammaproteobacteria</taxon>
        <taxon>Pseudomonadales</taxon>
        <taxon>Pseudomonadaceae</taxon>
        <taxon>Metapseudomonas</taxon>
    </lineage>
</organism>
<evidence type="ECO:0000256" key="3">
    <source>
        <dbReference type="ARBA" id="ARBA00023163"/>
    </source>
</evidence>
<dbReference type="InterPro" id="IPR036388">
    <property type="entry name" value="WH-like_DNA-bd_sf"/>
</dbReference>
<dbReference type="HOGENOM" id="CLU_067793_0_0_6"/>
<dbReference type="InterPro" id="IPR000792">
    <property type="entry name" value="Tscrpt_reg_LuxR_C"/>
</dbReference>
<dbReference type="AlphaFoldDB" id="S6BFX3"/>
<dbReference type="PATRIC" id="fig|1245471.3.peg.2244"/>
<evidence type="ECO:0000256" key="2">
    <source>
        <dbReference type="ARBA" id="ARBA00023125"/>
    </source>
</evidence>
<evidence type="ECO:0000259" key="4">
    <source>
        <dbReference type="PROSITE" id="PS50043"/>
    </source>
</evidence>
<dbReference type="EMBL" id="AP013068">
    <property type="protein sequence ID" value="BAN47959.1"/>
    <property type="molecule type" value="Genomic_DNA"/>
</dbReference>
<dbReference type="eggNOG" id="COG2197">
    <property type="taxonomic scope" value="Bacteria"/>
</dbReference>
<dbReference type="PROSITE" id="PS50043">
    <property type="entry name" value="HTH_LUXR_2"/>
    <property type="match status" value="1"/>
</dbReference>
<feature type="domain" description="HTH luxR-type" evidence="4">
    <location>
        <begin position="194"/>
        <end position="259"/>
    </location>
</feature>
<keyword evidence="6" id="KW-1185">Reference proteome</keyword>
<dbReference type="STRING" id="1245471.PCA10_22270"/>
<dbReference type="KEGG" id="pre:PCA10_22270"/>
<dbReference type="PANTHER" id="PTHR44688:SF16">
    <property type="entry name" value="DNA-BINDING TRANSCRIPTIONAL ACTIVATOR DEVR_DOSR"/>
    <property type="match status" value="1"/>
</dbReference>
<dbReference type="Proteomes" id="UP000015503">
    <property type="component" value="Chromosome"/>
</dbReference>
<evidence type="ECO:0000256" key="1">
    <source>
        <dbReference type="ARBA" id="ARBA00023015"/>
    </source>
</evidence>
<keyword evidence="1" id="KW-0805">Transcription regulation</keyword>
<dbReference type="RefSeq" id="WP_016492155.1">
    <property type="nucleotide sequence ID" value="NC_021499.1"/>
</dbReference>
<dbReference type="GO" id="GO:0003677">
    <property type="term" value="F:DNA binding"/>
    <property type="evidence" value="ECO:0007669"/>
    <property type="project" value="UniProtKB-KW"/>
</dbReference>
<proteinExistence type="predicted"/>
<dbReference type="PRINTS" id="PR00038">
    <property type="entry name" value="HTHLUXR"/>
</dbReference>
<dbReference type="SMART" id="SM00421">
    <property type="entry name" value="HTH_LUXR"/>
    <property type="match status" value="1"/>
</dbReference>
<keyword evidence="3" id="KW-0804">Transcription</keyword>
<dbReference type="InterPro" id="IPR016032">
    <property type="entry name" value="Sig_transdc_resp-reg_C-effctor"/>
</dbReference>
<dbReference type="Gene3D" id="1.10.10.10">
    <property type="entry name" value="Winged helix-like DNA-binding domain superfamily/Winged helix DNA-binding domain"/>
    <property type="match status" value="1"/>
</dbReference>
<reference evidence="5 6" key="1">
    <citation type="journal article" date="2013" name="Genome Announc.">
        <title>Complete Genome Sequence of the Carbazole Degrader Pseudomonas resinovorans Strain CA10 (NBRC 106553).</title>
        <authorList>
            <person name="Shintani M."/>
            <person name="Hosoyama A."/>
            <person name="Ohji S."/>
            <person name="Tsuchikane K."/>
            <person name="Takarada H."/>
            <person name="Yamazoe A."/>
            <person name="Fujita N."/>
            <person name="Nojiri H."/>
        </authorList>
    </citation>
    <scope>NUCLEOTIDE SEQUENCE [LARGE SCALE GENOMIC DNA]</scope>
    <source>
        <strain evidence="5 6">NBRC 106553</strain>
    </source>
</reference>
<accession>S6BFX3</accession>
<gene>
    <name evidence="5" type="ORF">PCA10_22270</name>
</gene>
<dbReference type="OrthoDB" id="343383at2"/>
<dbReference type="Pfam" id="PF00196">
    <property type="entry name" value="GerE"/>
    <property type="match status" value="1"/>
</dbReference>
<name>S6BFX3_METRE</name>
<dbReference type="GO" id="GO:0006355">
    <property type="term" value="P:regulation of DNA-templated transcription"/>
    <property type="evidence" value="ECO:0007669"/>
    <property type="project" value="InterPro"/>
</dbReference>
<protein>
    <submittedName>
        <fullName evidence="5">Putative LuxR family transcriptional regulator</fullName>
    </submittedName>
</protein>
<dbReference type="CDD" id="cd06170">
    <property type="entry name" value="LuxR_C_like"/>
    <property type="match status" value="1"/>
</dbReference>
<keyword evidence="2" id="KW-0238">DNA-binding</keyword>
<dbReference type="PANTHER" id="PTHR44688">
    <property type="entry name" value="DNA-BINDING TRANSCRIPTIONAL ACTIVATOR DEVR_DOSR"/>
    <property type="match status" value="1"/>
</dbReference>
<dbReference type="SUPFAM" id="SSF46894">
    <property type="entry name" value="C-terminal effector domain of the bipartite response regulators"/>
    <property type="match status" value="1"/>
</dbReference>